<accession>A0A9P4KC85</accession>
<reference evidence="2" key="1">
    <citation type="journal article" date="2020" name="Stud. Mycol.">
        <title>101 Dothideomycetes genomes: A test case for predicting lifestyles and emergence of pathogens.</title>
        <authorList>
            <person name="Haridas S."/>
            <person name="Albert R."/>
            <person name="Binder M."/>
            <person name="Bloem J."/>
            <person name="LaButti K."/>
            <person name="Salamov A."/>
            <person name="Andreopoulos B."/>
            <person name="Baker S."/>
            <person name="Barry K."/>
            <person name="Bills G."/>
            <person name="Bluhm B."/>
            <person name="Cannon C."/>
            <person name="Castanera R."/>
            <person name="Culley D."/>
            <person name="Daum C."/>
            <person name="Ezra D."/>
            <person name="Gonzalez J."/>
            <person name="Henrissat B."/>
            <person name="Kuo A."/>
            <person name="Liang C."/>
            <person name="Lipzen A."/>
            <person name="Lutzoni F."/>
            <person name="Magnuson J."/>
            <person name="Mondo S."/>
            <person name="Nolan M."/>
            <person name="Ohm R."/>
            <person name="Pangilinan J."/>
            <person name="Park H.-J."/>
            <person name="Ramirez L."/>
            <person name="Alfaro M."/>
            <person name="Sun H."/>
            <person name="Tritt A."/>
            <person name="Yoshinaga Y."/>
            <person name="Zwiers L.-H."/>
            <person name="Turgeon B."/>
            <person name="Goodwin S."/>
            <person name="Spatafora J."/>
            <person name="Crous P."/>
            <person name="Grigoriev I."/>
        </authorList>
    </citation>
    <scope>NUCLEOTIDE SEQUENCE [LARGE SCALE GENOMIC DNA]</scope>
    <source>
        <strain evidence="2">CBS 304.66</strain>
    </source>
</reference>
<evidence type="ECO:0000313" key="2">
    <source>
        <dbReference type="Proteomes" id="UP000800093"/>
    </source>
</evidence>
<proteinExistence type="predicted"/>
<sequence length="152" mass="17465">MNSICLIINIIQQVPQSYVLIRCRCKRILSSSHKLFMSRKLLTSKVKFQLSNVLKIFNIIAIRNFAHYRGDNEVFWRIIDTYCRRVAYCTDEILARDCIIRVVAMMKVDSRLIAVGSPRRKLPVRPACGLPLPYLATTPGSIHRNRSNLSTA</sequence>
<dbReference type="Proteomes" id="UP000800093">
    <property type="component" value="Unassembled WGS sequence"/>
</dbReference>
<dbReference type="EMBL" id="ML986611">
    <property type="protein sequence ID" value="KAF2265097.1"/>
    <property type="molecule type" value="Genomic_DNA"/>
</dbReference>
<evidence type="ECO:0000313" key="1">
    <source>
        <dbReference type="EMBL" id="KAF2265097.1"/>
    </source>
</evidence>
<protein>
    <submittedName>
        <fullName evidence="1">Uncharacterized protein</fullName>
    </submittedName>
</protein>
<organism evidence="1 2">
    <name type="scientific">Lojkania enalia</name>
    <dbReference type="NCBI Taxonomy" id="147567"/>
    <lineage>
        <taxon>Eukaryota</taxon>
        <taxon>Fungi</taxon>
        <taxon>Dikarya</taxon>
        <taxon>Ascomycota</taxon>
        <taxon>Pezizomycotina</taxon>
        <taxon>Dothideomycetes</taxon>
        <taxon>Pleosporomycetidae</taxon>
        <taxon>Pleosporales</taxon>
        <taxon>Pleosporales incertae sedis</taxon>
        <taxon>Lojkania</taxon>
    </lineage>
</organism>
<keyword evidence="2" id="KW-1185">Reference proteome</keyword>
<comment type="caution">
    <text evidence="1">The sequence shown here is derived from an EMBL/GenBank/DDBJ whole genome shotgun (WGS) entry which is preliminary data.</text>
</comment>
<name>A0A9P4KC85_9PLEO</name>
<dbReference type="AlphaFoldDB" id="A0A9P4KC85"/>
<gene>
    <name evidence="1" type="ORF">CC78DRAFT_212373</name>
</gene>